<feature type="region of interest" description="Disordered" evidence="1">
    <location>
        <begin position="62"/>
        <end position="92"/>
    </location>
</feature>
<evidence type="ECO:0000313" key="2">
    <source>
        <dbReference type="EMBL" id="KAF0038219.1"/>
    </source>
</evidence>
<accession>A0A6A4SZQ3</accession>
<dbReference type="AlphaFoldDB" id="A0A6A4SZQ3"/>
<comment type="caution">
    <text evidence="2">The sequence shown here is derived from an EMBL/GenBank/DDBJ whole genome shotgun (WGS) entry which is preliminary data.</text>
</comment>
<reference evidence="2 3" key="1">
    <citation type="submission" date="2019-06" db="EMBL/GenBank/DDBJ databases">
        <title>Draft genomes of female and male turbot (Scophthalmus maximus).</title>
        <authorList>
            <person name="Xu H."/>
            <person name="Xu X.-W."/>
            <person name="Shao C."/>
            <person name="Chen S."/>
        </authorList>
    </citation>
    <scope>NUCLEOTIDE SEQUENCE [LARGE SCALE GENOMIC DNA]</scope>
    <source>
        <strain evidence="2">Ysfricsl-2016a</strain>
        <tissue evidence="2">Blood</tissue>
    </source>
</reference>
<evidence type="ECO:0000313" key="3">
    <source>
        <dbReference type="Proteomes" id="UP000438429"/>
    </source>
</evidence>
<proteinExistence type="predicted"/>
<dbReference type="EMBL" id="VEVO01000008">
    <property type="protein sequence ID" value="KAF0038219.1"/>
    <property type="molecule type" value="Genomic_DNA"/>
</dbReference>
<protein>
    <submittedName>
        <fullName evidence="2">Uncharacterized protein</fullName>
    </submittedName>
</protein>
<sequence length="92" mass="10364">MYRTRSAWNLLFPLQSVQSLPRKYLCCAVIVSVRVQRFRVGVRLDQVAGTRKSALAVRSFTSRRNRNSGNHQTAAAVEGYDMGDTSSYASDY</sequence>
<name>A0A6A4SZQ3_SCOMX</name>
<gene>
    <name evidence="2" type="ORF">F2P81_008703</name>
</gene>
<organism evidence="2 3">
    <name type="scientific">Scophthalmus maximus</name>
    <name type="common">Turbot</name>
    <name type="synonym">Psetta maxima</name>
    <dbReference type="NCBI Taxonomy" id="52904"/>
    <lineage>
        <taxon>Eukaryota</taxon>
        <taxon>Metazoa</taxon>
        <taxon>Chordata</taxon>
        <taxon>Craniata</taxon>
        <taxon>Vertebrata</taxon>
        <taxon>Euteleostomi</taxon>
        <taxon>Actinopterygii</taxon>
        <taxon>Neopterygii</taxon>
        <taxon>Teleostei</taxon>
        <taxon>Neoteleostei</taxon>
        <taxon>Acanthomorphata</taxon>
        <taxon>Carangaria</taxon>
        <taxon>Pleuronectiformes</taxon>
        <taxon>Pleuronectoidei</taxon>
        <taxon>Scophthalmidae</taxon>
        <taxon>Scophthalmus</taxon>
    </lineage>
</organism>
<dbReference type="Proteomes" id="UP000438429">
    <property type="component" value="Unassembled WGS sequence"/>
</dbReference>
<evidence type="ECO:0000256" key="1">
    <source>
        <dbReference type="SAM" id="MobiDB-lite"/>
    </source>
</evidence>